<evidence type="ECO:0000256" key="3">
    <source>
        <dbReference type="ARBA" id="ARBA00010208"/>
    </source>
</evidence>
<dbReference type="EMBL" id="JACVVK020000493">
    <property type="protein sequence ID" value="KAK7471421.1"/>
    <property type="molecule type" value="Genomic_DNA"/>
</dbReference>
<organism evidence="19 20">
    <name type="scientific">Batillaria attramentaria</name>
    <dbReference type="NCBI Taxonomy" id="370345"/>
    <lineage>
        <taxon>Eukaryota</taxon>
        <taxon>Metazoa</taxon>
        <taxon>Spiralia</taxon>
        <taxon>Lophotrochozoa</taxon>
        <taxon>Mollusca</taxon>
        <taxon>Gastropoda</taxon>
        <taxon>Caenogastropoda</taxon>
        <taxon>Sorbeoconcha</taxon>
        <taxon>Cerithioidea</taxon>
        <taxon>Batillariidae</taxon>
        <taxon>Batillaria</taxon>
    </lineage>
</organism>
<sequence length="328" mass="37525">MAASVIGDLAQESPAKKQKLSDEGVPGDAKQEANAFQNLEIVKVLREDSKLKLITVLGRFTGVAGKEAVVLLERLPFHKEKVADVLSSEDGRTEETLKNDIYSTHNVFSSRTLADCKATVIYPATSKHIDKYTEHVPFIVRETPELFRKVTKPCLESSKFSLQWVLNILEKKTESDRIVFEDPDPETGFILLPDMKWNRSDLESLYLVAIVHKHGIHSIRDLRREHLPLLKNILVKGKAAIKEKFNIPGSKLRIYFHYQPSYGHLHVHFTHVKFDAPGSDCLRAHLLEDVMENLEMDDQFYSKKTLIYVVRENEDLYKAYKAAGYFDE</sequence>
<dbReference type="GO" id="GO:0000340">
    <property type="term" value="F:RNA 7-methylguanosine cap binding"/>
    <property type="evidence" value="ECO:0007669"/>
    <property type="project" value="UniProtKB-UniRule"/>
</dbReference>
<protein>
    <recommendedName>
        <fullName evidence="6 15">m7GpppX diphosphatase</fullName>
        <ecNumber evidence="5 15">3.6.1.59</ecNumber>
    </recommendedName>
</protein>
<keyword evidence="13 15" id="KW-0539">Nucleus</keyword>
<dbReference type="GO" id="GO:0005634">
    <property type="term" value="C:nucleus"/>
    <property type="evidence" value="ECO:0007669"/>
    <property type="project" value="UniProtKB-SubCell"/>
</dbReference>
<feature type="binding site" evidence="17">
    <location>
        <position position="194"/>
    </location>
    <ligand>
        <name>substrate</name>
    </ligand>
</feature>
<feature type="binding site" evidence="17">
    <location>
        <position position="164"/>
    </location>
    <ligand>
        <name>substrate</name>
    </ligand>
</feature>
<evidence type="ECO:0000256" key="13">
    <source>
        <dbReference type="ARBA" id="ARBA00023242"/>
    </source>
</evidence>
<dbReference type="GO" id="GO:0000290">
    <property type="term" value="P:deadenylation-dependent decapping of nuclear-transcribed mRNA"/>
    <property type="evidence" value="ECO:0007669"/>
    <property type="project" value="UniProtKB-UniRule"/>
</dbReference>
<evidence type="ECO:0000256" key="12">
    <source>
        <dbReference type="ARBA" id="ARBA00023187"/>
    </source>
</evidence>
<evidence type="ECO:0000256" key="14">
    <source>
        <dbReference type="ARBA" id="ARBA00048222"/>
    </source>
</evidence>
<comment type="subunit">
    <text evidence="4">Homodimer. Associates with components of the exosome multienzyme ribonuclease complex, such as EXOSC3 and EXOSC4. Interacts with NDOR1.</text>
</comment>
<comment type="catalytic activity">
    <reaction evidence="14 15">
        <text>a 5'-end (N(7)-methyl 5'-triphosphoguanosine)-ribonucleoside in mRNA + H2O = N(7)-methyl-GMP + a 5'-end diphospho-ribonucleoside in mRNA + 2 H(+)</text>
        <dbReference type="Rhea" id="RHEA:65388"/>
        <dbReference type="Rhea" id="RHEA-COMP:17165"/>
        <dbReference type="Rhea" id="RHEA-COMP:17167"/>
        <dbReference type="ChEBI" id="CHEBI:15377"/>
        <dbReference type="ChEBI" id="CHEBI:15378"/>
        <dbReference type="ChEBI" id="CHEBI:58285"/>
        <dbReference type="ChEBI" id="CHEBI:156461"/>
        <dbReference type="ChEBI" id="CHEBI:167616"/>
        <dbReference type="EC" id="3.6.1.59"/>
    </reaction>
</comment>
<keyword evidence="10 15" id="KW-0378">Hydrolase</keyword>
<dbReference type="FunFam" id="3.30.200.40:FF:000001">
    <property type="entry name" value="m7GpppX diphosphatase"/>
    <property type="match status" value="1"/>
</dbReference>
<comment type="subcellular location">
    <subcellularLocation>
        <location evidence="2">Cytoplasm</location>
    </subcellularLocation>
    <subcellularLocation>
        <location evidence="1 15">Nucleus</location>
    </subcellularLocation>
</comment>
<dbReference type="GO" id="GO:0005737">
    <property type="term" value="C:cytoplasm"/>
    <property type="evidence" value="ECO:0007669"/>
    <property type="project" value="UniProtKB-SubCell"/>
</dbReference>
<dbReference type="Proteomes" id="UP001519460">
    <property type="component" value="Unassembled WGS sequence"/>
</dbReference>
<dbReference type="EC" id="3.6.1.59" evidence="5 15"/>
<feature type="active site" description="Nucleophile" evidence="16">
    <location>
        <position position="266"/>
    </location>
</feature>
<dbReference type="GO" id="GO:0140932">
    <property type="term" value="F:5'-(N(7)-methyl 5'-triphosphoguanosine)-[mRNA] diphosphatase activity"/>
    <property type="evidence" value="ECO:0007669"/>
    <property type="project" value="UniProtKB-EC"/>
</dbReference>
<evidence type="ECO:0000256" key="1">
    <source>
        <dbReference type="ARBA" id="ARBA00004123"/>
    </source>
</evidence>
<dbReference type="SUPFAM" id="SSF54197">
    <property type="entry name" value="HIT-like"/>
    <property type="match status" value="1"/>
</dbReference>
<evidence type="ECO:0000256" key="11">
    <source>
        <dbReference type="ARBA" id="ARBA00022990"/>
    </source>
</evidence>
<dbReference type="AlphaFoldDB" id="A0ABD0JD52"/>
<dbReference type="Pfam" id="PF05652">
    <property type="entry name" value="DcpS"/>
    <property type="match status" value="1"/>
</dbReference>
<dbReference type="PIRSF" id="PIRSF028973">
    <property type="entry name" value="Scavenger_mRNA_decap_enz"/>
    <property type="match status" value="1"/>
</dbReference>
<evidence type="ECO:0000256" key="7">
    <source>
        <dbReference type="ARBA" id="ARBA00022490"/>
    </source>
</evidence>
<comment type="caution">
    <text evidence="19">The sequence shown here is derived from an EMBL/GenBank/DDBJ whole genome shotgun (WGS) entry which is preliminary data.</text>
</comment>
<dbReference type="GO" id="GO:0008380">
    <property type="term" value="P:RNA splicing"/>
    <property type="evidence" value="ECO:0007669"/>
    <property type="project" value="UniProtKB-KW"/>
</dbReference>
<evidence type="ECO:0000256" key="2">
    <source>
        <dbReference type="ARBA" id="ARBA00004496"/>
    </source>
</evidence>
<dbReference type="PANTHER" id="PTHR12978:SF0">
    <property type="entry name" value="M7GPPPX DIPHOSPHATASE"/>
    <property type="match status" value="1"/>
</dbReference>
<comment type="function">
    <text evidence="15">Decapping scavenger enzyme that catalyzes the cleavage of a residual cap structure following the degradation of mRNAs by the 3'-&gt;5' exosome-mediated mRNA decay pathway.</text>
</comment>
<keyword evidence="11" id="KW-0007">Acetylation</keyword>
<dbReference type="Pfam" id="PF11969">
    <property type="entry name" value="DcpS_C"/>
    <property type="match status" value="1"/>
</dbReference>
<evidence type="ECO:0000256" key="4">
    <source>
        <dbReference type="ARBA" id="ARBA00011140"/>
    </source>
</evidence>
<dbReference type="PANTHER" id="PTHR12978">
    <property type="entry name" value="HISTIDINE TRIAD HIT PROTEIN MEMBER"/>
    <property type="match status" value="1"/>
</dbReference>
<evidence type="ECO:0000313" key="20">
    <source>
        <dbReference type="Proteomes" id="UP001519460"/>
    </source>
</evidence>
<evidence type="ECO:0000313" key="19">
    <source>
        <dbReference type="EMBL" id="KAK7471421.1"/>
    </source>
</evidence>
<keyword evidence="12" id="KW-0508">mRNA splicing</keyword>
<keyword evidence="7" id="KW-0963">Cytoplasm</keyword>
<proteinExistence type="inferred from homology"/>
<evidence type="ECO:0000256" key="6">
    <source>
        <dbReference type="ARBA" id="ARBA00015636"/>
    </source>
</evidence>
<feature type="region of interest" description="Disordered" evidence="18">
    <location>
        <begin position="1"/>
        <end position="29"/>
    </location>
</feature>
<feature type="binding site" evidence="17">
    <location>
        <position position="174"/>
    </location>
    <ligand>
        <name>substrate</name>
    </ligand>
</feature>
<accession>A0ABD0JD52</accession>
<feature type="binding site" evidence="17">
    <location>
        <begin position="257"/>
        <end position="268"/>
    </location>
    <ligand>
        <name>substrate</name>
    </ligand>
</feature>
<dbReference type="Gene3D" id="3.30.200.40">
    <property type="entry name" value="Scavenger mRNA decapping enzyme, N-terminal domain"/>
    <property type="match status" value="1"/>
</dbReference>
<dbReference type="InterPro" id="IPR036265">
    <property type="entry name" value="HIT-like_sf"/>
</dbReference>
<evidence type="ECO:0000256" key="8">
    <source>
        <dbReference type="ARBA" id="ARBA00022553"/>
    </source>
</evidence>
<evidence type="ECO:0000256" key="16">
    <source>
        <dbReference type="PIRSR" id="PIRSR028973-1"/>
    </source>
</evidence>
<dbReference type="GO" id="GO:0006397">
    <property type="term" value="P:mRNA processing"/>
    <property type="evidence" value="ECO:0007669"/>
    <property type="project" value="UniProtKB-KW"/>
</dbReference>
<keyword evidence="9 15" id="KW-0507">mRNA processing</keyword>
<dbReference type="SUPFAM" id="SSF102860">
    <property type="entry name" value="mRNA decapping enzyme DcpS N-terminal domain"/>
    <property type="match status" value="1"/>
</dbReference>
<dbReference type="InterPro" id="IPR008594">
    <property type="entry name" value="DcpS/DCS2"/>
</dbReference>
<evidence type="ECO:0000256" key="10">
    <source>
        <dbReference type="ARBA" id="ARBA00022801"/>
    </source>
</evidence>
<comment type="similarity">
    <text evidence="3 15">Belongs to the HIT family.</text>
</comment>
<feature type="binding site" evidence="17">
    <location>
        <position position="196"/>
    </location>
    <ligand>
        <name>substrate</name>
    </ligand>
</feature>
<evidence type="ECO:0000256" key="18">
    <source>
        <dbReference type="SAM" id="MobiDB-lite"/>
    </source>
</evidence>
<dbReference type="InterPro" id="IPR011145">
    <property type="entry name" value="Scavenger_mRNA_decap_enz_N"/>
</dbReference>
<name>A0ABD0JD52_9CAEN</name>
<evidence type="ECO:0000256" key="17">
    <source>
        <dbReference type="PIRSR" id="PIRSR028973-2"/>
    </source>
</evidence>
<keyword evidence="20" id="KW-1185">Reference proteome</keyword>
<reference evidence="19 20" key="1">
    <citation type="journal article" date="2023" name="Sci. Data">
        <title>Genome assembly of the Korean intertidal mud-creeper Batillaria attramentaria.</title>
        <authorList>
            <person name="Patra A.K."/>
            <person name="Ho P.T."/>
            <person name="Jun S."/>
            <person name="Lee S.J."/>
            <person name="Kim Y."/>
            <person name="Won Y.J."/>
        </authorList>
    </citation>
    <scope>NUCLEOTIDE SEQUENCE [LARGE SCALE GENOMIC DNA]</scope>
    <source>
        <strain evidence="19">Wonlab-2016</strain>
    </source>
</reference>
<evidence type="ECO:0000256" key="15">
    <source>
        <dbReference type="PIRNR" id="PIRNR028973"/>
    </source>
</evidence>
<evidence type="ECO:0000256" key="5">
    <source>
        <dbReference type="ARBA" id="ARBA00012520"/>
    </source>
</evidence>
<dbReference type="Gene3D" id="3.30.428.10">
    <property type="entry name" value="HIT-like"/>
    <property type="match status" value="1"/>
</dbReference>
<dbReference type="FunFam" id="3.30.428.10:FF:000006">
    <property type="entry name" value="m7GpppX diphosphatase"/>
    <property type="match status" value="1"/>
</dbReference>
<gene>
    <name evidence="19" type="ORF">BaRGS_00035909</name>
</gene>
<evidence type="ECO:0000256" key="9">
    <source>
        <dbReference type="ARBA" id="ARBA00022664"/>
    </source>
</evidence>
<keyword evidence="8" id="KW-0597">Phosphoprotein</keyword>